<name>A0ABS6C661_9CLOT</name>
<comment type="caution">
    <text evidence="2">The sequence shown here is derived from an EMBL/GenBank/DDBJ whole genome shotgun (WGS) entry which is preliminary data.</text>
</comment>
<dbReference type="InterPro" id="IPR036415">
    <property type="entry name" value="Lamin_tail_dom_sf"/>
</dbReference>
<evidence type="ECO:0000259" key="1">
    <source>
        <dbReference type="PROSITE" id="PS51841"/>
    </source>
</evidence>
<evidence type="ECO:0000313" key="3">
    <source>
        <dbReference type="Proteomes" id="UP000740830"/>
    </source>
</evidence>
<dbReference type="Gene3D" id="2.60.40.1260">
    <property type="entry name" value="Lamin Tail domain"/>
    <property type="match status" value="1"/>
</dbReference>
<dbReference type="SUPFAM" id="SSF74853">
    <property type="entry name" value="Lamin A/C globular tail domain"/>
    <property type="match status" value="1"/>
</dbReference>
<organism evidence="2 3">
    <name type="scientific">Clostridium algidicarnis</name>
    <dbReference type="NCBI Taxonomy" id="37659"/>
    <lineage>
        <taxon>Bacteria</taxon>
        <taxon>Bacillati</taxon>
        <taxon>Bacillota</taxon>
        <taxon>Clostridia</taxon>
        <taxon>Eubacteriales</taxon>
        <taxon>Clostridiaceae</taxon>
        <taxon>Clostridium</taxon>
    </lineage>
</organism>
<reference evidence="2 3" key="1">
    <citation type="submission" date="2021-06" db="EMBL/GenBank/DDBJ databases">
        <title>Clostridia strains as spoilage organisms.</title>
        <authorList>
            <person name="Wambui J."/>
            <person name="Stephan R."/>
            <person name="Stevens M.J.A."/>
        </authorList>
    </citation>
    <scope>NUCLEOTIDE SEQUENCE [LARGE SCALE GENOMIC DNA]</scope>
    <source>
        <strain evidence="2 3">CM013</strain>
    </source>
</reference>
<proteinExistence type="predicted"/>
<dbReference type="Proteomes" id="UP000740830">
    <property type="component" value="Unassembled WGS sequence"/>
</dbReference>
<sequence length="123" mass="14042">MITFNTDPDKNDTIVSEIEILSVDLEKEIVEIKNNSGKDVEMKGWKIISTEGNQSYAFSSFILKANSTVYITSGKDAKEDGLSYLKWTTGYIWNNSGDTAELYDSKENLILRHFEVRFVSRED</sequence>
<evidence type="ECO:0000313" key="2">
    <source>
        <dbReference type="EMBL" id="MBU3220977.1"/>
    </source>
</evidence>
<dbReference type="InterPro" id="IPR001322">
    <property type="entry name" value="Lamin_tail_dom"/>
</dbReference>
<dbReference type="EMBL" id="JAHLDG010000026">
    <property type="protein sequence ID" value="MBU3220977.1"/>
    <property type="molecule type" value="Genomic_DNA"/>
</dbReference>
<dbReference type="RefSeq" id="WP_185158487.1">
    <property type="nucleotide sequence ID" value="NZ_JAHLDG010000026.1"/>
</dbReference>
<protein>
    <submittedName>
        <fullName evidence="2">Lamin tail domain-containing protein</fullName>
    </submittedName>
</protein>
<gene>
    <name evidence="2" type="ORF">KPL27_12920</name>
</gene>
<keyword evidence="3" id="KW-1185">Reference proteome</keyword>
<accession>A0ABS6C661</accession>
<feature type="domain" description="LTD" evidence="1">
    <location>
        <begin position="1"/>
        <end position="113"/>
    </location>
</feature>
<dbReference type="Pfam" id="PF00932">
    <property type="entry name" value="LTD"/>
    <property type="match status" value="1"/>
</dbReference>
<dbReference type="PROSITE" id="PS51841">
    <property type="entry name" value="LTD"/>
    <property type="match status" value="1"/>
</dbReference>